<dbReference type="Proteomes" id="UP000260793">
    <property type="component" value="Unassembled WGS sequence"/>
</dbReference>
<name>A0A3E4LIC1_9FIRM</name>
<evidence type="ECO:0000313" key="3">
    <source>
        <dbReference type="EMBL" id="RGK37065.1"/>
    </source>
</evidence>
<sequence>MTLNYKGSGTVLFENQQYRCDLYMNDQEGSVMIKISIPKGIAGFLELPLKIARLAGELSTGFHFILQNCSRCGMTNLISENRSEYKYMVKYMIYGVGQEHLDVKFSKVSFVLRDIISWGGISYYSLDKEYKVGYSDDPGMVLYEDDDMRVEYNVSGNILPCIESDLLKEKILIEQYGSICIQFSEEKSIEKYTEELMKIKRLIELSALHRIGIDEIWGWSSAVLDANDNQGRTERPVKIISDCIHKSENKLEREDTWRFITLKELLENDGFHFYFEKYEKLEPIVELYMELFREGGISKRRMFLNLVQALETYHSRFKTNNLKEFKRRIEEEILINRSDDFKEKDRKFLMAKSRKFITLESRLADLLLAEFKIYFETGDIPREKFPEVIASTRNYYIHYDERIKEKIHILNDDEVEIYNNVLISMLEYYLLMELGFRNAQKMHEKLISRWGSVLERLSILHASEKRNND</sequence>
<evidence type="ECO:0000259" key="1">
    <source>
        <dbReference type="Pfam" id="PF18739"/>
    </source>
</evidence>
<feature type="domain" description="Apea-like HEPN" evidence="1">
    <location>
        <begin position="304"/>
        <end position="439"/>
    </location>
</feature>
<feature type="domain" description="ApeA N-terminal" evidence="2">
    <location>
        <begin position="17"/>
        <end position="221"/>
    </location>
</feature>
<dbReference type="EMBL" id="QSQN01000048">
    <property type="protein sequence ID" value="RGK37065.1"/>
    <property type="molecule type" value="Genomic_DNA"/>
</dbReference>
<protein>
    <submittedName>
        <fullName evidence="3">Uncharacterized protein</fullName>
    </submittedName>
</protein>
<dbReference type="RefSeq" id="WP_117688677.1">
    <property type="nucleotide sequence ID" value="NZ_QSQN01000048.1"/>
</dbReference>
<comment type="caution">
    <text evidence="3">The sequence shown here is derived from an EMBL/GenBank/DDBJ whole genome shotgun (WGS) entry which is preliminary data.</text>
</comment>
<dbReference type="InterPro" id="IPR041223">
    <property type="entry name" value="ApeA_NTD"/>
</dbReference>
<reference evidence="3 4" key="1">
    <citation type="submission" date="2018-08" db="EMBL/GenBank/DDBJ databases">
        <title>A genome reference for cultivated species of the human gut microbiota.</title>
        <authorList>
            <person name="Zou Y."/>
            <person name="Xue W."/>
            <person name="Luo G."/>
        </authorList>
    </citation>
    <scope>NUCLEOTIDE SEQUENCE [LARGE SCALE GENOMIC DNA]</scope>
    <source>
        <strain evidence="3 4">TF11-7</strain>
    </source>
</reference>
<accession>A0A3E4LIC1</accession>
<dbReference type="Pfam" id="PF18739">
    <property type="entry name" value="HEPN_Apea"/>
    <property type="match status" value="1"/>
</dbReference>
<proteinExistence type="predicted"/>
<dbReference type="AlphaFoldDB" id="A0A3E4LIC1"/>
<dbReference type="Pfam" id="PF18862">
    <property type="entry name" value="ApeA_NTD1"/>
    <property type="match status" value="1"/>
</dbReference>
<dbReference type="InterPro" id="IPR041229">
    <property type="entry name" value="HEPN_Apea"/>
</dbReference>
<organism evidence="3 4">
    <name type="scientific">[Ruminococcus] lactaris</name>
    <dbReference type="NCBI Taxonomy" id="46228"/>
    <lineage>
        <taxon>Bacteria</taxon>
        <taxon>Bacillati</taxon>
        <taxon>Bacillota</taxon>
        <taxon>Clostridia</taxon>
        <taxon>Lachnospirales</taxon>
        <taxon>Lachnospiraceae</taxon>
        <taxon>Mediterraneibacter</taxon>
    </lineage>
</organism>
<evidence type="ECO:0000313" key="4">
    <source>
        <dbReference type="Proteomes" id="UP000260793"/>
    </source>
</evidence>
<gene>
    <name evidence="3" type="ORF">DXD17_13335</name>
</gene>
<evidence type="ECO:0000259" key="2">
    <source>
        <dbReference type="Pfam" id="PF18862"/>
    </source>
</evidence>